<evidence type="ECO:0000313" key="2">
    <source>
        <dbReference type="EMBL" id="MER6429773.1"/>
    </source>
</evidence>
<organism evidence="2 3">
    <name type="scientific">Streptomyces sp. 900105245</name>
    <dbReference type="NCBI Taxonomy" id="3154379"/>
    <lineage>
        <taxon>Bacteria</taxon>
        <taxon>Bacillati</taxon>
        <taxon>Actinomycetota</taxon>
        <taxon>Actinomycetes</taxon>
        <taxon>Kitasatosporales</taxon>
        <taxon>Streptomycetaceae</taxon>
        <taxon>Streptomyces</taxon>
    </lineage>
</organism>
<feature type="region of interest" description="Disordered" evidence="1">
    <location>
        <begin position="1"/>
        <end position="20"/>
    </location>
</feature>
<dbReference type="RefSeq" id="WP_352063948.1">
    <property type="nucleotide sequence ID" value="NZ_JBEPAZ010000014.1"/>
</dbReference>
<evidence type="ECO:0000313" key="3">
    <source>
        <dbReference type="Proteomes" id="UP001470023"/>
    </source>
</evidence>
<dbReference type="EMBL" id="JBEPAZ010000014">
    <property type="protein sequence ID" value="MER6429773.1"/>
    <property type="molecule type" value="Genomic_DNA"/>
</dbReference>
<keyword evidence="3" id="KW-1185">Reference proteome</keyword>
<name>A0ABV1U7T1_9ACTN</name>
<comment type="caution">
    <text evidence="2">The sequence shown here is derived from an EMBL/GenBank/DDBJ whole genome shotgun (WGS) entry which is preliminary data.</text>
</comment>
<evidence type="ECO:0000256" key="1">
    <source>
        <dbReference type="SAM" id="MobiDB-lite"/>
    </source>
</evidence>
<gene>
    <name evidence="2" type="ORF">ABT272_18830</name>
</gene>
<accession>A0ABV1U7T1</accession>
<sequence>MIEFPPAPHEGAPDEGGAVLTDTAGRTTWTRVLRAAAALAVAGALTAAAGGDRAGGYAQGRALAGTGGLLGFDHARTGDEYWVSLPLQTGTGDESVTLLRTRWLRVPAGLEVLRYGVVTLGQMGGYGLVVADDETLNEDGPVRVGPERPVRVPPHAAARAYVLARVRVTGPVRGDLSGYRVWYRQGAVEYRQDLAWDVEIRLGPPLGRA</sequence>
<reference evidence="2 3" key="1">
    <citation type="submission" date="2024-06" db="EMBL/GenBank/DDBJ databases">
        <title>The Natural Products Discovery Center: Release of the First 8490 Sequenced Strains for Exploring Actinobacteria Biosynthetic Diversity.</title>
        <authorList>
            <person name="Kalkreuter E."/>
            <person name="Kautsar S.A."/>
            <person name="Yang D."/>
            <person name="Bader C.D."/>
            <person name="Teijaro C.N."/>
            <person name="Fluegel L."/>
            <person name="Davis C.M."/>
            <person name="Simpson J.R."/>
            <person name="Lauterbach L."/>
            <person name="Steele A.D."/>
            <person name="Gui C."/>
            <person name="Meng S."/>
            <person name="Li G."/>
            <person name="Viehrig K."/>
            <person name="Ye F."/>
            <person name="Su P."/>
            <person name="Kiefer A.F."/>
            <person name="Nichols A."/>
            <person name="Cepeda A.J."/>
            <person name="Yan W."/>
            <person name="Fan B."/>
            <person name="Jiang Y."/>
            <person name="Adhikari A."/>
            <person name="Zheng C.-J."/>
            <person name="Schuster L."/>
            <person name="Cowan T.M."/>
            <person name="Smanski M.J."/>
            <person name="Chevrette M.G."/>
            <person name="De Carvalho L.P.S."/>
            <person name="Shen B."/>
        </authorList>
    </citation>
    <scope>NUCLEOTIDE SEQUENCE [LARGE SCALE GENOMIC DNA]</scope>
    <source>
        <strain evidence="2 3">NPDC001166</strain>
    </source>
</reference>
<protein>
    <submittedName>
        <fullName evidence="2">Uncharacterized protein</fullName>
    </submittedName>
</protein>
<proteinExistence type="predicted"/>
<dbReference type="Proteomes" id="UP001470023">
    <property type="component" value="Unassembled WGS sequence"/>
</dbReference>